<accession>A0AAX3RLE7</accession>
<dbReference type="AlphaFoldDB" id="A0AAX3RLE7"/>
<dbReference type="Proteomes" id="UP001214898">
    <property type="component" value="Chromosome"/>
</dbReference>
<evidence type="ECO:0000313" key="1">
    <source>
        <dbReference type="EMBL" id="WEY84780.1"/>
    </source>
</evidence>
<proteinExistence type="predicted"/>
<organism evidence="1 2">
    <name type="scientific">Bacillus subtilis</name>
    <dbReference type="NCBI Taxonomy" id="1423"/>
    <lineage>
        <taxon>Bacteria</taxon>
        <taxon>Bacillati</taxon>
        <taxon>Bacillota</taxon>
        <taxon>Bacilli</taxon>
        <taxon>Bacillales</taxon>
        <taxon>Bacillaceae</taxon>
        <taxon>Bacillus</taxon>
    </lineage>
</organism>
<evidence type="ECO:0000313" key="2">
    <source>
        <dbReference type="Proteomes" id="UP001214898"/>
    </source>
</evidence>
<protein>
    <submittedName>
        <fullName evidence="1">Uncharacterized protein</fullName>
    </submittedName>
</protein>
<sequence>MKQSSSIEWQFNIKVEKSKNIDTTRFQFDLSGYENCTFQIQNSFYKCKEPFPSKERAFHFHFNFASSFAFVAGP</sequence>
<reference evidence="1" key="1">
    <citation type="submission" date="2025-02" db="EMBL/GenBank/DDBJ databases">
        <title>Complete genome sequences of 52 Bacillus and Priestia strains isolated from West-African fermentations and 26 reference strains from the DSMZ collection.</title>
        <authorList>
            <person name="Wiedenbein E.S."/>
            <person name="Canoy T.S."/>
            <person name="Hui Y."/>
            <person name="Parkouda C."/>
            <person name="Dawende C."/>
            <person name="Ametefe E."/>
            <person name="Jespersen L."/>
            <person name="Nielsen D.S."/>
        </authorList>
    </citation>
    <scope>NUCLEOTIDE SEQUENCE</scope>
    <source>
        <strain evidence="1">PRO56</strain>
    </source>
</reference>
<dbReference type="RefSeq" id="WP_048655028.1">
    <property type="nucleotide sequence ID" value="NZ_LDUW01000013.1"/>
</dbReference>
<dbReference type="EMBL" id="CP120576">
    <property type="protein sequence ID" value="WEY84780.1"/>
    <property type="molecule type" value="Genomic_DNA"/>
</dbReference>
<name>A0AAX3RLE7_BACIU</name>
<gene>
    <name evidence="1" type="ORF">P5633_21605</name>
</gene>